<dbReference type="InterPro" id="IPR004843">
    <property type="entry name" value="Calcineurin-like_PHP"/>
</dbReference>
<feature type="domain" description="Calcineurin-like phosphoesterase" evidence="1">
    <location>
        <begin position="40"/>
        <end position="189"/>
    </location>
</feature>
<dbReference type="EMBL" id="JADKNH010000004">
    <property type="protein sequence ID" value="MBF4693006.1"/>
    <property type="molecule type" value="Genomic_DNA"/>
</dbReference>
<dbReference type="Gene3D" id="3.60.21.10">
    <property type="match status" value="1"/>
</dbReference>
<dbReference type="CDD" id="cd00838">
    <property type="entry name" value="MPP_superfamily"/>
    <property type="match status" value="1"/>
</dbReference>
<evidence type="ECO:0000313" key="2">
    <source>
        <dbReference type="EMBL" id="MBF4693006.1"/>
    </source>
</evidence>
<reference evidence="2 3" key="1">
    <citation type="submission" date="2020-11" db="EMBL/GenBank/DDBJ databases">
        <title>Fusibacter basophilias sp. nov.</title>
        <authorList>
            <person name="Qiu D."/>
        </authorList>
    </citation>
    <scope>NUCLEOTIDE SEQUENCE [LARGE SCALE GENOMIC DNA]</scope>
    <source>
        <strain evidence="2 3">Q10-2</strain>
    </source>
</reference>
<keyword evidence="3" id="KW-1185">Reference proteome</keyword>
<dbReference type="RefSeq" id="WP_194701242.1">
    <property type="nucleotide sequence ID" value="NZ_JADKNH010000004.1"/>
</dbReference>
<dbReference type="SUPFAM" id="SSF56300">
    <property type="entry name" value="Metallo-dependent phosphatases"/>
    <property type="match status" value="1"/>
</dbReference>
<name>A0ABR9ZRQ2_9FIRM</name>
<comment type="caution">
    <text evidence="2">The sequence shown here is derived from an EMBL/GenBank/DDBJ whole genome shotgun (WGS) entry which is preliminary data.</text>
</comment>
<evidence type="ECO:0000313" key="3">
    <source>
        <dbReference type="Proteomes" id="UP000614200"/>
    </source>
</evidence>
<gene>
    <name evidence="2" type="ORF">ISU02_07735</name>
</gene>
<protein>
    <submittedName>
        <fullName evidence="2">Metallophosphoesterase</fullName>
    </submittedName>
</protein>
<dbReference type="InterPro" id="IPR029052">
    <property type="entry name" value="Metallo-depent_PP-like"/>
</dbReference>
<evidence type="ECO:0000259" key="1">
    <source>
        <dbReference type="Pfam" id="PF00149"/>
    </source>
</evidence>
<organism evidence="2 3">
    <name type="scientific">Fusibacter ferrireducens</name>
    <dbReference type="NCBI Taxonomy" id="2785058"/>
    <lineage>
        <taxon>Bacteria</taxon>
        <taxon>Bacillati</taxon>
        <taxon>Bacillota</taxon>
        <taxon>Clostridia</taxon>
        <taxon>Eubacteriales</taxon>
        <taxon>Eubacteriales Family XII. Incertae Sedis</taxon>
        <taxon>Fusibacter</taxon>
    </lineage>
</organism>
<sequence>MSIAVEKRSIKEALKEKWQYMTGGIYMPKALLETKGELLVHISDTPLMSYAAISHLLKRLNPKWIIHTGDLVDNIKLELSFSKIDLYRKHLVKLTRMLEMSNSEVYISLGNHDHYDSIMALNTPFHICKKAETLKLGTFTIAYSHYIELLNDYEANIYLFGHNKYKKTEVNNDGKIYLNGLEQITVMDITNKQYFFLRYPIGTDDSRMLRMRIGI</sequence>
<proteinExistence type="predicted"/>
<dbReference type="Pfam" id="PF00149">
    <property type="entry name" value="Metallophos"/>
    <property type="match status" value="1"/>
</dbReference>
<dbReference type="Proteomes" id="UP000614200">
    <property type="component" value="Unassembled WGS sequence"/>
</dbReference>
<accession>A0ABR9ZRQ2</accession>